<reference evidence="1 2" key="1">
    <citation type="submission" date="2020-08" db="EMBL/GenBank/DDBJ databases">
        <authorList>
            <person name="Koutsovoulos G."/>
            <person name="Danchin GJ E."/>
        </authorList>
    </citation>
    <scope>NUCLEOTIDE SEQUENCE [LARGE SCALE GENOMIC DNA]</scope>
</reference>
<comment type="caution">
    <text evidence="1">The sequence shown here is derived from an EMBL/GenBank/DDBJ whole genome shotgun (WGS) entry which is preliminary data.</text>
</comment>
<gene>
    <name evidence="1" type="ORF">MENT_LOCUS32032</name>
</gene>
<sequence length="72" mass="8466">MYRWSASFVFRRFSPFALFKTIFGIPLLYRSLVCGQSLFPQTGYRDIKTRILIDPHVRSYVVAKVRNRPIAP</sequence>
<proteinExistence type="predicted"/>
<dbReference type="Proteomes" id="UP000580250">
    <property type="component" value="Unassembled WGS sequence"/>
</dbReference>
<accession>A0A6V7VYG6</accession>
<dbReference type="AlphaFoldDB" id="A0A6V7VYG6"/>
<evidence type="ECO:0000313" key="2">
    <source>
        <dbReference type="Proteomes" id="UP000580250"/>
    </source>
</evidence>
<dbReference type="EMBL" id="CAJEWN010000358">
    <property type="protein sequence ID" value="CAD2179987.1"/>
    <property type="molecule type" value="Genomic_DNA"/>
</dbReference>
<protein>
    <submittedName>
        <fullName evidence="1">Uncharacterized protein</fullName>
    </submittedName>
</protein>
<evidence type="ECO:0000313" key="1">
    <source>
        <dbReference type="EMBL" id="CAD2179987.1"/>
    </source>
</evidence>
<name>A0A6V7VYG6_MELEN</name>
<organism evidence="1 2">
    <name type="scientific">Meloidogyne enterolobii</name>
    <name type="common">Root-knot nematode worm</name>
    <name type="synonym">Meloidogyne mayaguensis</name>
    <dbReference type="NCBI Taxonomy" id="390850"/>
    <lineage>
        <taxon>Eukaryota</taxon>
        <taxon>Metazoa</taxon>
        <taxon>Ecdysozoa</taxon>
        <taxon>Nematoda</taxon>
        <taxon>Chromadorea</taxon>
        <taxon>Rhabditida</taxon>
        <taxon>Tylenchina</taxon>
        <taxon>Tylenchomorpha</taxon>
        <taxon>Tylenchoidea</taxon>
        <taxon>Meloidogynidae</taxon>
        <taxon>Meloidogyninae</taxon>
        <taxon>Meloidogyne</taxon>
    </lineage>
</organism>